<keyword evidence="2" id="KW-0067">ATP-binding</keyword>
<feature type="domain" description="Helicase ATP-binding" evidence="1">
    <location>
        <begin position="144"/>
        <end position="325"/>
    </location>
</feature>
<dbReference type="InterPro" id="IPR018306">
    <property type="entry name" value="Phage_T5_Orf172_DNA-bd"/>
</dbReference>
<accession>A0ABV0I7G4</accession>
<keyword evidence="2" id="KW-0547">Nucleotide-binding</keyword>
<dbReference type="GO" id="GO:0004386">
    <property type="term" value="F:helicase activity"/>
    <property type="evidence" value="ECO:0007669"/>
    <property type="project" value="UniProtKB-KW"/>
</dbReference>
<reference evidence="2 3" key="1">
    <citation type="submission" date="2024-04" db="EMBL/GenBank/DDBJ databases">
        <title>Limosilactobacillus allomucosae sp. nov., a novel species isolated from wild boar faecal samples as potential probiotics for domestic pigs.</title>
        <authorList>
            <person name="Chen B."/>
        </authorList>
    </citation>
    <scope>NUCLEOTIDE SEQUENCE [LARGE SCALE GENOMIC DNA]</scope>
    <source>
        <strain evidence="2 3">WILCCON 0055</strain>
    </source>
</reference>
<dbReference type="PANTHER" id="PTHR47396">
    <property type="entry name" value="TYPE I RESTRICTION ENZYME ECOKI R PROTEIN"/>
    <property type="match status" value="1"/>
</dbReference>
<comment type="caution">
    <text evidence="2">The sequence shown here is derived from an EMBL/GenBank/DDBJ whole genome shotgun (WGS) entry which is preliminary data.</text>
</comment>
<dbReference type="Proteomes" id="UP001456307">
    <property type="component" value="Unassembled WGS sequence"/>
</dbReference>
<dbReference type="PROSITE" id="PS51192">
    <property type="entry name" value="HELICASE_ATP_BIND_1"/>
    <property type="match status" value="1"/>
</dbReference>
<protein>
    <submittedName>
        <fullName evidence="2">DEAD/DEAH box helicase family protein</fullName>
    </submittedName>
</protein>
<dbReference type="SMART" id="SM00974">
    <property type="entry name" value="T5orf172"/>
    <property type="match status" value="1"/>
</dbReference>
<dbReference type="InterPro" id="IPR050742">
    <property type="entry name" value="Helicase_Restrict-Modif_Enz"/>
</dbReference>
<dbReference type="PANTHER" id="PTHR47396:SF1">
    <property type="entry name" value="ATP-DEPENDENT HELICASE IRC3-RELATED"/>
    <property type="match status" value="1"/>
</dbReference>
<evidence type="ECO:0000259" key="1">
    <source>
        <dbReference type="PROSITE" id="PS51192"/>
    </source>
</evidence>
<dbReference type="Gene3D" id="3.40.50.300">
    <property type="entry name" value="P-loop containing nucleotide triphosphate hydrolases"/>
    <property type="match status" value="2"/>
</dbReference>
<organism evidence="2 3">
    <name type="scientific">Limosilactobacillus allomucosae</name>
    <dbReference type="NCBI Taxonomy" id="3142938"/>
    <lineage>
        <taxon>Bacteria</taxon>
        <taxon>Bacillati</taxon>
        <taxon>Bacillota</taxon>
        <taxon>Bacilli</taxon>
        <taxon>Lactobacillales</taxon>
        <taxon>Lactobacillaceae</taxon>
        <taxon>Limosilactobacillus</taxon>
    </lineage>
</organism>
<proteinExistence type="predicted"/>
<dbReference type="SMART" id="SM00487">
    <property type="entry name" value="DEXDc"/>
    <property type="match status" value="1"/>
</dbReference>
<name>A0ABV0I7G4_9LACO</name>
<dbReference type="InterPro" id="IPR006935">
    <property type="entry name" value="Helicase/UvrB_N"/>
</dbReference>
<dbReference type="InterPro" id="IPR029063">
    <property type="entry name" value="SAM-dependent_MTases_sf"/>
</dbReference>
<keyword evidence="3" id="KW-1185">Reference proteome</keyword>
<dbReference type="SUPFAM" id="SSF52540">
    <property type="entry name" value="P-loop containing nucleoside triphosphate hydrolases"/>
    <property type="match status" value="2"/>
</dbReference>
<dbReference type="Pfam" id="PF04851">
    <property type="entry name" value="ResIII"/>
    <property type="match status" value="1"/>
</dbReference>
<evidence type="ECO:0000313" key="3">
    <source>
        <dbReference type="Proteomes" id="UP001456307"/>
    </source>
</evidence>
<keyword evidence="2" id="KW-0378">Hydrolase</keyword>
<evidence type="ECO:0000313" key="2">
    <source>
        <dbReference type="EMBL" id="MEO5287112.1"/>
    </source>
</evidence>
<dbReference type="EMBL" id="JBCNVT010000002">
    <property type="protein sequence ID" value="MEO5287112.1"/>
    <property type="molecule type" value="Genomic_DNA"/>
</dbReference>
<dbReference type="InterPro" id="IPR027417">
    <property type="entry name" value="P-loop_NTPase"/>
</dbReference>
<dbReference type="InterPro" id="IPR014001">
    <property type="entry name" value="Helicase_ATP-bd"/>
</dbReference>
<keyword evidence="2" id="KW-0347">Helicase</keyword>
<sequence length="1128" mass="130101">MRVKIKTATKVAPQIYAYQTPDVPLHHGWTKIGYTERNVDARIREQSNTIDVPYELCWHRLAKFTTEPYDTFDDKPFQKYLSREGVQRKEGKEWFHIDPGLALNYFKEFQENHGEISTSTSLDTVIPYTLRSEQKEAVDKAKSYFTTHKNGEFLWNCKPRFGKTLSAYDLCKKMDAKKVLIITNRPAIANSWYSDYETFLGPQSGYVFVSIVDGIKNKKYVFNRDEYVQKATKSEDIDLGCIEFVSLENLKRSIYFGGFEEKLEEVAHTKWDILIIDEAHEGIDTYKTEIAFNHISRKATLHLSGTPFKALASDKFDDDAIYNWTYANEQRKKMEWAGDVTDENPYAILPKLNMLTFKMSDIVQDKVKSGIELADRGIEEYAFDLNEFFKTNNAGNKFIHDKDVDKFLTALTTQEKFPFSTPTLRDELKHTFWLLNHVNSAKCLAKKLKENDVFKDYKIILVAGDGKLNEDEENIRAYDKVKKAIANYDKTITLSVGQLTTGVTIPEWTAVLMLSNVQSPALYMQAAFRAQNPCLFHDYEGNSYRKENAYVFDFDPTRTLNIFEKFAVDLSPDTAAGKGDVEHRKKHIRELLNYFPVYGEDDNGSMIELDAEKIMTIPRHIHAKEVVSRGFMSNFLFTNISNVFGAPKEVQEQINNWEAVEEPTPKKVDTGENTKEALNINDDGDVNIPNEVVIGTAKDLFGKRIYKDIDDKLDDSISKLTKVKNDKVANEQKELKTLQKTFGKPISDVLVNSAKEHYEQELKNKTTQNNLDHELRKTTDNLVAKTYGDWKIVDNQKAQENKNVVNEAKKNGATISDIADINTHYDAERKKLKNKMLEDLSKKVTSQELIDEAAKTVVKTLETEKNNKIKNDIESSVRDHLRGFTRTIPSFLMAYGDQQTRLDNFDKIVPPDVFKEVTGTSIEWFRRLRDGYDYQETDEDGNELAGEGHRKHFEGHLFDNVVFNDSCVEFLKKKEDLANWFDDEHKEDIFDYIPPQKTNQVFTPKKVVKDMVDMLEEENPNCFDDANATFADLYVKSGLYITEIAKRLMSSDKLKQLYPTEKDRLKHIFEKQIYGLAPTKIIYQIAHEYIFGFDKNRDISDKHFKQVDALPLAKNGTLAEKMDEIFPD</sequence>
<gene>
    <name evidence="2" type="ORF">AAVZ08_11120</name>
</gene>
<dbReference type="RefSeq" id="WP_347954040.1">
    <property type="nucleotide sequence ID" value="NZ_JBCNVR010000002.1"/>
</dbReference>
<dbReference type="SUPFAM" id="SSF53335">
    <property type="entry name" value="S-adenosyl-L-methionine-dependent methyltransferases"/>
    <property type="match status" value="1"/>
</dbReference>